<feature type="region of interest" description="Disordered" evidence="1">
    <location>
        <begin position="1"/>
        <end position="79"/>
    </location>
</feature>
<feature type="compositionally biased region" description="Polar residues" evidence="1">
    <location>
        <begin position="172"/>
        <end position="186"/>
    </location>
</feature>
<feature type="non-terminal residue" evidence="2">
    <location>
        <position position="265"/>
    </location>
</feature>
<proteinExistence type="predicted"/>
<dbReference type="EnsemblFungi" id="PTTG_30085-t43_1">
    <property type="protein sequence ID" value="PTTG_30085-t43_1-p1"/>
    <property type="gene ID" value="PTTG_30085"/>
</dbReference>
<reference evidence="2" key="2">
    <citation type="submission" date="2016-05" db="EMBL/GenBank/DDBJ databases">
        <title>Comparative analysis highlights variable genome content of wheat rusts and divergence of the mating loci.</title>
        <authorList>
            <person name="Cuomo C.A."/>
            <person name="Bakkeren G."/>
            <person name="Szabo L."/>
            <person name="Khalil H."/>
            <person name="Joly D."/>
            <person name="Goldberg J."/>
            <person name="Young S."/>
            <person name="Zeng Q."/>
            <person name="Fellers J."/>
        </authorList>
    </citation>
    <scope>NUCLEOTIDE SEQUENCE [LARGE SCALE GENOMIC DNA]</scope>
    <source>
        <strain evidence="2">1-1 BBBD Race 1</strain>
    </source>
</reference>
<dbReference type="AlphaFoldDB" id="A0A180G0F8"/>
<protein>
    <submittedName>
        <fullName evidence="2 3">Uncharacterized protein</fullName>
    </submittedName>
</protein>
<dbReference type="OrthoDB" id="2509405at2759"/>
<evidence type="ECO:0000313" key="2">
    <source>
        <dbReference type="EMBL" id="OAV86090.1"/>
    </source>
</evidence>
<keyword evidence="4" id="KW-1185">Reference proteome</keyword>
<sequence>MTPTRTPVLRLPARKNLSQQLPDQAPNRPEPSGSHKRPRREASPSSSSNGEDGDDGGNYIQESGKDSTHPNRLGPSIDPEIDQLDQLFHSNQSGLMPSATSSTAPAMTTEDDPLVDLLRKLRIQTKLDDKHYQDAITILNTPGAAMPFLVFQEMQRLQQDSSGSATHEPKVTANNNNSTAEPPSKGFQYSNVLKDRIRDISKETMLRSDIQAYTRKRYTPGTGDRSLLTLTMQSLHGLPLEFRRKEFPPGVIDGDNAATKDFISQ</sequence>
<evidence type="ECO:0000313" key="4">
    <source>
        <dbReference type="Proteomes" id="UP000005240"/>
    </source>
</evidence>
<organism evidence="2">
    <name type="scientific">Puccinia triticina (isolate 1-1 / race 1 (BBBD))</name>
    <name type="common">Brown leaf rust fungus</name>
    <dbReference type="NCBI Taxonomy" id="630390"/>
    <lineage>
        <taxon>Eukaryota</taxon>
        <taxon>Fungi</taxon>
        <taxon>Dikarya</taxon>
        <taxon>Basidiomycota</taxon>
        <taxon>Pucciniomycotina</taxon>
        <taxon>Pucciniomycetes</taxon>
        <taxon>Pucciniales</taxon>
        <taxon>Pucciniaceae</taxon>
        <taxon>Puccinia</taxon>
    </lineage>
</organism>
<evidence type="ECO:0000256" key="1">
    <source>
        <dbReference type="SAM" id="MobiDB-lite"/>
    </source>
</evidence>
<dbReference type="EMBL" id="ADAS02001722">
    <property type="protein sequence ID" value="OAV86090.1"/>
    <property type="molecule type" value="Genomic_DNA"/>
</dbReference>
<name>A0A180G0F8_PUCT1</name>
<feature type="region of interest" description="Disordered" evidence="1">
    <location>
        <begin position="157"/>
        <end position="186"/>
    </location>
</feature>
<dbReference type="VEuPathDB" id="FungiDB:PTTG_30085"/>
<dbReference type="Proteomes" id="UP000005240">
    <property type="component" value="Unassembled WGS sequence"/>
</dbReference>
<reference evidence="2" key="1">
    <citation type="submission" date="2009-11" db="EMBL/GenBank/DDBJ databases">
        <authorList>
            <consortium name="The Broad Institute Genome Sequencing Platform"/>
            <person name="Ward D."/>
            <person name="Feldgarden M."/>
            <person name="Earl A."/>
            <person name="Young S.K."/>
            <person name="Zeng Q."/>
            <person name="Koehrsen M."/>
            <person name="Alvarado L."/>
            <person name="Berlin A."/>
            <person name="Bochicchio J."/>
            <person name="Borenstein D."/>
            <person name="Chapman S.B."/>
            <person name="Chen Z."/>
            <person name="Engels R."/>
            <person name="Freedman E."/>
            <person name="Gellesch M."/>
            <person name="Goldberg J."/>
            <person name="Griggs A."/>
            <person name="Gujja S."/>
            <person name="Heilman E."/>
            <person name="Heiman D."/>
            <person name="Hepburn T."/>
            <person name="Howarth C."/>
            <person name="Jen D."/>
            <person name="Larson L."/>
            <person name="Lewis B."/>
            <person name="Mehta T."/>
            <person name="Park D."/>
            <person name="Pearson M."/>
            <person name="Roberts A."/>
            <person name="Saif S."/>
            <person name="Shea T."/>
            <person name="Shenoy N."/>
            <person name="Sisk P."/>
            <person name="Stolte C."/>
            <person name="Sykes S."/>
            <person name="Thomson T."/>
            <person name="Walk T."/>
            <person name="White J."/>
            <person name="Yandava C."/>
            <person name="Izard J."/>
            <person name="Baranova O.V."/>
            <person name="Blanton J.M."/>
            <person name="Tanner A.C."/>
            <person name="Dewhirst F.E."/>
            <person name="Haas B."/>
            <person name="Nusbaum C."/>
            <person name="Birren B."/>
        </authorList>
    </citation>
    <scope>NUCLEOTIDE SEQUENCE [LARGE SCALE GENOMIC DNA]</scope>
    <source>
        <strain evidence="2">1-1 BBBD Race 1</strain>
    </source>
</reference>
<gene>
    <name evidence="2" type="ORF">PTTG_30085</name>
</gene>
<reference evidence="3 4" key="3">
    <citation type="journal article" date="2017" name="G3 (Bethesda)">
        <title>Comparative analysis highlights variable genome content of wheat rusts and divergence of the mating loci.</title>
        <authorList>
            <person name="Cuomo C.A."/>
            <person name="Bakkeren G."/>
            <person name="Khalil H.B."/>
            <person name="Panwar V."/>
            <person name="Joly D."/>
            <person name="Linning R."/>
            <person name="Sakthikumar S."/>
            <person name="Song X."/>
            <person name="Adiconis X."/>
            <person name="Fan L."/>
            <person name="Goldberg J.M."/>
            <person name="Levin J.Z."/>
            <person name="Young S."/>
            <person name="Zeng Q."/>
            <person name="Anikster Y."/>
            <person name="Bruce M."/>
            <person name="Wang M."/>
            <person name="Yin C."/>
            <person name="McCallum B."/>
            <person name="Szabo L.J."/>
            <person name="Hulbert S."/>
            <person name="Chen X."/>
            <person name="Fellers J.P."/>
        </authorList>
    </citation>
    <scope>NUCLEOTIDE SEQUENCE</scope>
    <source>
        <strain evidence="3">isolate 1-1 / race 1 (BBBD)</strain>
        <strain evidence="4">Isolate 1-1 / race 1 (BBBD)</strain>
    </source>
</reference>
<evidence type="ECO:0000313" key="3">
    <source>
        <dbReference type="EnsemblFungi" id="PTTG_30085-t43_1-p1"/>
    </source>
</evidence>
<reference evidence="3" key="4">
    <citation type="submission" date="2025-05" db="UniProtKB">
        <authorList>
            <consortium name="EnsemblFungi"/>
        </authorList>
    </citation>
    <scope>IDENTIFICATION</scope>
    <source>
        <strain evidence="3">isolate 1-1 / race 1 (BBBD)</strain>
    </source>
</reference>
<accession>A0A180G0F8</accession>